<dbReference type="EMBL" id="JADAKE010000002">
    <property type="protein sequence ID" value="MBF8807190.1"/>
    <property type="molecule type" value="Genomic_DNA"/>
</dbReference>
<dbReference type="InterPro" id="IPR013108">
    <property type="entry name" value="Amidohydro_3"/>
</dbReference>
<organism evidence="2 3">
    <name type="scientific">Enterococcus lacertideformus</name>
    <dbReference type="NCBI Taxonomy" id="2771493"/>
    <lineage>
        <taxon>Bacteria</taxon>
        <taxon>Bacillati</taxon>
        <taxon>Bacillota</taxon>
        <taxon>Bacilli</taxon>
        <taxon>Lactobacillales</taxon>
        <taxon>Enterococcaceae</taxon>
        <taxon>Enterococcus</taxon>
    </lineage>
</organism>
<gene>
    <name evidence="2" type="ORF">IC227_00690</name>
</gene>
<evidence type="ECO:0000313" key="2">
    <source>
        <dbReference type="EMBL" id="MBF8807190.1"/>
    </source>
</evidence>
<dbReference type="AlphaFoldDB" id="A0A931AUS3"/>
<keyword evidence="3" id="KW-1185">Reference proteome</keyword>
<dbReference type="Proteomes" id="UP000637757">
    <property type="component" value="Unassembled WGS sequence"/>
</dbReference>
<accession>A0A931AUS3</accession>
<reference evidence="2" key="1">
    <citation type="submission" date="2020-09" db="EMBL/GenBank/DDBJ databases">
        <title>Genomic insights into the novelty and pathogenicity of a unique biofilm-forming Enterococcus sp. bacteria (Enterococcus lacertideformus) identified in reptiles.</title>
        <authorList>
            <person name="Agius J.E."/>
            <person name="Phalen D.N."/>
            <person name="Rose K."/>
            <person name="Eden J.-S."/>
        </authorList>
    </citation>
    <scope>NUCLEOTIDE SEQUENCE</scope>
    <source>
        <strain evidence="2">PHRS 0518</strain>
    </source>
</reference>
<comment type="caution">
    <text evidence="2">The sequence shown here is derived from an EMBL/GenBank/DDBJ whole genome shotgun (WGS) entry which is preliminary data.</text>
</comment>
<evidence type="ECO:0000259" key="1">
    <source>
        <dbReference type="Pfam" id="PF07969"/>
    </source>
</evidence>
<dbReference type="Gene3D" id="2.30.40.10">
    <property type="entry name" value="Urease, subunit C, domain 1"/>
    <property type="match status" value="1"/>
</dbReference>
<evidence type="ECO:0000313" key="3">
    <source>
        <dbReference type="Proteomes" id="UP000637757"/>
    </source>
</evidence>
<sequence>MIDYQAIRSEVAKWNTEAVPCCLTTEGDQAGIKAAQILSYYGKRLPKGILNSISDLEMITETMAKEMAIGNIVAEIYPQILGLNPSYQEYYMPKIILNKEESFFNYRLLEENAVQIISGTDLPLFITNLPESIVRACFSWFSTGRKTWQKENRLSLLELLKSYTRNGFIANRISGYGELRADNSAIFAIFNQDLLKVKTQ</sequence>
<feature type="domain" description="Amidohydrolase 3" evidence="1">
    <location>
        <begin position="3"/>
        <end position="199"/>
    </location>
</feature>
<dbReference type="Gene3D" id="3.20.20.140">
    <property type="entry name" value="Metal-dependent hydrolases"/>
    <property type="match status" value="1"/>
</dbReference>
<name>A0A931AUS3_9ENTE</name>
<protein>
    <submittedName>
        <fullName evidence="2">Amidohydrolase family protein</fullName>
    </submittedName>
</protein>
<proteinExistence type="predicted"/>
<dbReference type="Pfam" id="PF07969">
    <property type="entry name" value="Amidohydro_3"/>
    <property type="match status" value="1"/>
</dbReference>
<dbReference type="InterPro" id="IPR011059">
    <property type="entry name" value="Metal-dep_hydrolase_composite"/>
</dbReference>
<dbReference type="GO" id="GO:0016810">
    <property type="term" value="F:hydrolase activity, acting on carbon-nitrogen (but not peptide) bonds"/>
    <property type="evidence" value="ECO:0007669"/>
    <property type="project" value="InterPro"/>
</dbReference>